<accession>A0ABU4UGQ2</accession>
<keyword evidence="3" id="KW-1185">Reference proteome</keyword>
<feature type="domain" description="MAE-28990/MAE-18760-like HEPN" evidence="1">
    <location>
        <begin position="10"/>
        <end position="210"/>
    </location>
</feature>
<dbReference type="Proteomes" id="UP001284537">
    <property type="component" value="Unassembled WGS sequence"/>
</dbReference>
<sequence>MRIKTIHQFSAALNDEITWRKREIIELRMHAAKKDNVVNKTILRAGVAVLYSHWEGFIKASSELLLNYISNQKLKNDELSDVYVIQSFKSHLSNLAETKNASIAVESLRFILDEMNKSACIKYKNYVNTESNLSSEVFDRIAKSVGVDVNKYMHLYPFIDESIVNKRNYIAHGEYMDVNIDEYKRISDRVFDLIRYYKDDIENIAVRRSYAKGP</sequence>
<evidence type="ECO:0000259" key="1">
    <source>
        <dbReference type="Pfam" id="PF18737"/>
    </source>
</evidence>
<evidence type="ECO:0000313" key="3">
    <source>
        <dbReference type="Proteomes" id="UP001284537"/>
    </source>
</evidence>
<gene>
    <name evidence="2" type="ORF">QLH52_15295</name>
</gene>
<dbReference type="Pfam" id="PF18737">
    <property type="entry name" value="HEPN_MAE_28990"/>
    <property type="match status" value="1"/>
</dbReference>
<organism evidence="2 3">
    <name type="scientific">Methylomonas defluvii</name>
    <dbReference type="NCBI Taxonomy" id="3045149"/>
    <lineage>
        <taxon>Bacteria</taxon>
        <taxon>Pseudomonadati</taxon>
        <taxon>Pseudomonadota</taxon>
        <taxon>Gammaproteobacteria</taxon>
        <taxon>Methylococcales</taxon>
        <taxon>Methylococcaceae</taxon>
        <taxon>Methylomonas</taxon>
    </lineage>
</organism>
<name>A0ABU4UGQ2_9GAMM</name>
<dbReference type="EMBL" id="JAXARY010000014">
    <property type="protein sequence ID" value="MDX8128659.1"/>
    <property type="molecule type" value="Genomic_DNA"/>
</dbReference>
<dbReference type="RefSeq" id="WP_319962140.1">
    <property type="nucleotide sequence ID" value="NZ_JAXARY010000014.1"/>
</dbReference>
<comment type="caution">
    <text evidence="2">The sequence shown here is derived from an EMBL/GenBank/DDBJ whole genome shotgun (WGS) entry which is preliminary data.</text>
</comment>
<evidence type="ECO:0000313" key="2">
    <source>
        <dbReference type="EMBL" id="MDX8128659.1"/>
    </source>
</evidence>
<proteinExistence type="predicted"/>
<dbReference type="InterPro" id="IPR040788">
    <property type="entry name" value="HEPN_MAE_28990"/>
</dbReference>
<reference evidence="2 3" key="1">
    <citation type="submission" date="2023-11" db="EMBL/GenBank/DDBJ databases">
        <authorList>
            <person name="Ouyang M.-Y."/>
        </authorList>
    </citation>
    <scope>NUCLEOTIDE SEQUENCE [LARGE SCALE GENOMIC DNA]</scope>
    <source>
        <strain evidence="2 3">OY6</strain>
    </source>
</reference>
<protein>
    <submittedName>
        <fullName evidence="2">MAE_28990/MAE_18760 family HEPN-like nuclease</fullName>
    </submittedName>
</protein>